<organism evidence="2 3">
    <name type="scientific">Roseibacillus persicicus</name>
    <dbReference type="NCBI Taxonomy" id="454148"/>
    <lineage>
        <taxon>Bacteria</taxon>
        <taxon>Pseudomonadati</taxon>
        <taxon>Verrucomicrobiota</taxon>
        <taxon>Verrucomicrobiia</taxon>
        <taxon>Verrucomicrobiales</taxon>
        <taxon>Verrucomicrobiaceae</taxon>
        <taxon>Roseibacillus</taxon>
    </lineage>
</organism>
<accession>A0A918WL34</accession>
<proteinExistence type="predicted"/>
<dbReference type="EMBL" id="BMXI01000014">
    <property type="protein sequence ID" value="GHC61459.1"/>
    <property type="molecule type" value="Genomic_DNA"/>
</dbReference>
<keyword evidence="3" id="KW-1185">Reference proteome</keyword>
<keyword evidence="1" id="KW-0732">Signal</keyword>
<dbReference type="Proteomes" id="UP000644507">
    <property type="component" value="Unassembled WGS sequence"/>
</dbReference>
<protein>
    <recommendedName>
        <fullName evidence="4">TIGR03749 family integrating conjugative element protein</fullName>
    </recommendedName>
</protein>
<evidence type="ECO:0000256" key="1">
    <source>
        <dbReference type="SAM" id="SignalP"/>
    </source>
</evidence>
<sequence length="250" mass="27649">MGTSVKALLALASLFLTVLPLAAQESQPVRSIRVLCLGDPPPFVQEVRNGIRYEVDPPKGSVPPPRVNIRGIQVESGQPSLSLRLRLASKRHTYVAGEEAVLILENPDGSEWLRAPLPQFQKSMLVLWRDKSGTWEEPRHLFVSDEVPSGSVRVHNFSGSMKGIVFGAQKLKVAPGKATKLQFPDGASRADFALLYQQADQSLRPFHTTSLMADDSLEQQFFIYAADVKDSRMPFKVVTLTEPKVVRSES</sequence>
<evidence type="ECO:0008006" key="4">
    <source>
        <dbReference type="Google" id="ProtNLM"/>
    </source>
</evidence>
<evidence type="ECO:0000313" key="3">
    <source>
        <dbReference type="Proteomes" id="UP000644507"/>
    </source>
</evidence>
<reference evidence="2" key="1">
    <citation type="journal article" date="2014" name="Int. J. Syst. Evol. Microbiol.">
        <title>Complete genome sequence of Corynebacterium casei LMG S-19264T (=DSM 44701T), isolated from a smear-ripened cheese.</title>
        <authorList>
            <consortium name="US DOE Joint Genome Institute (JGI-PGF)"/>
            <person name="Walter F."/>
            <person name="Albersmeier A."/>
            <person name="Kalinowski J."/>
            <person name="Ruckert C."/>
        </authorList>
    </citation>
    <scope>NUCLEOTIDE SEQUENCE</scope>
    <source>
        <strain evidence="2">KCTC 12988</strain>
    </source>
</reference>
<feature type="chain" id="PRO_5037402783" description="TIGR03749 family integrating conjugative element protein" evidence="1">
    <location>
        <begin position="23"/>
        <end position="250"/>
    </location>
</feature>
<dbReference type="AlphaFoldDB" id="A0A918WL34"/>
<feature type="signal peptide" evidence="1">
    <location>
        <begin position="1"/>
        <end position="22"/>
    </location>
</feature>
<evidence type="ECO:0000313" key="2">
    <source>
        <dbReference type="EMBL" id="GHC61459.1"/>
    </source>
</evidence>
<name>A0A918WL34_9BACT</name>
<gene>
    <name evidence="2" type="ORF">GCM10007100_30980</name>
</gene>
<comment type="caution">
    <text evidence="2">The sequence shown here is derived from an EMBL/GenBank/DDBJ whole genome shotgun (WGS) entry which is preliminary data.</text>
</comment>
<reference evidence="2" key="2">
    <citation type="submission" date="2020-09" db="EMBL/GenBank/DDBJ databases">
        <authorList>
            <person name="Sun Q."/>
            <person name="Kim S."/>
        </authorList>
    </citation>
    <scope>NUCLEOTIDE SEQUENCE</scope>
    <source>
        <strain evidence="2">KCTC 12988</strain>
    </source>
</reference>